<name>A0A7J5DT61_NOCSI</name>
<protein>
    <submittedName>
        <fullName evidence="1">Uncharacterized protein</fullName>
    </submittedName>
</protein>
<organism evidence="1 2">
    <name type="scientific">Nocardioides simplex</name>
    <name type="common">Arthrobacter simplex</name>
    <dbReference type="NCBI Taxonomy" id="2045"/>
    <lineage>
        <taxon>Bacteria</taxon>
        <taxon>Bacillati</taxon>
        <taxon>Actinomycetota</taxon>
        <taxon>Actinomycetes</taxon>
        <taxon>Propionibacteriales</taxon>
        <taxon>Nocardioidaceae</taxon>
        <taxon>Pimelobacter</taxon>
    </lineage>
</organism>
<comment type="caution">
    <text evidence="1">The sequence shown here is derived from an EMBL/GenBank/DDBJ whole genome shotgun (WGS) entry which is preliminary data.</text>
</comment>
<dbReference type="Proteomes" id="UP000449906">
    <property type="component" value="Unassembled WGS sequence"/>
</dbReference>
<sequence length="66" mass="7325">MAEPKRDPDETDDLQAIVRYHGANDVLDALLAVAGECYGNDNAVENLHRLMLHRAQVFTEEGDDDA</sequence>
<gene>
    <name evidence="1" type="ORF">F9L07_22705</name>
</gene>
<dbReference type="RefSeq" id="WP_151582009.1">
    <property type="nucleotide sequence ID" value="NZ_WBVM01000003.1"/>
</dbReference>
<evidence type="ECO:0000313" key="1">
    <source>
        <dbReference type="EMBL" id="KAB2808329.1"/>
    </source>
</evidence>
<dbReference type="AlphaFoldDB" id="A0A7J5DT61"/>
<proteinExistence type="predicted"/>
<evidence type="ECO:0000313" key="2">
    <source>
        <dbReference type="Proteomes" id="UP000449906"/>
    </source>
</evidence>
<dbReference type="EMBL" id="WBVM01000003">
    <property type="protein sequence ID" value="KAB2808329.1"/>
    <property type="molecule type" value="Genomic_DNA"/>
</dbReference>
<accession>A0A7J5DT61</accession>
<reference evidence="1 2" key="1">
    <citation type="submission" date="2019-09" db="EMBL/GenBank/DDBJ databases">
        <title>Pimelobacter sp. isolated from Paulinella.</title>
        <authorList>
            <person name="Jeong S.E."/>
        </authorList>
    </citation>
    <scope>NUCLEOTIDE SEQUENCE [LARGE SCALE GENOMIC DNA]</scope>
    <source>
        <strain evidence="1 2">Pch-N</strain>
    </source>
</reference>